<keyword evidence="1" id="KW-0805">Transcription regulation</keyword>
<organism evidence="6 7">
    <name type="scientific">Dichanthelium oligosanthes</name>
    <dbReference type="NCBI Taxonomy" id="888268"/>
    <lineage>
        <taxon>Eukaryota</taxon>
        <taxon>Viridiplantae</taxon>
        <taxon>Streptophyta</taxon>
        <taxon>Embryophyta</taxon>
        <taxon>Tracheophyta</taxon>
        <taxon>Spermatophyta</taxon>
        <taxon>Magnoliopsida</taxon>
        <taxon>Liliopsida</taxon>
        <taxon>Poales</taxon>
        <taxon>Poaceae</taxon>
        <taxon>PACMAD clade</taxon>
        <taxon>Panicoideae</taxon>
        <taxon>Panicodae</taxon>
        <taxon>Paniceae</taxon>
        <taxon>Dichantheliinae</taxon>
        <taxon>Dichanthelium</taxon>
    </lineage>
</organism>
<dbReference type="SUPFAM" id="SSF57959">
    <property type="entry name" value="Leucine zipper domain"/>
    <property type="match status" value="1"/>
</dbReference>
<keyword evidence="3" id="KW-0804">Transcription</keyword>
<evidence type="ECO:0000256" key="2">
    <source>
        <dbReference type="ARBA" id="ARBA00023125"/>
    </source>
</evidence>
<dbReference type="AlphaFoldDB" id="A0A1E5V9L7"/>
<feature type="non-terminal residue" evidence="6">
    <location>
        <position position="1"/>
    </location>
</feature>
<keyword evidence="7" id="KW-1185">Reference proteome</keyword>
<dbReference type="GO" id="GO:0000976">
    <property type="term" value="F:transcription cis-regulatory region binding"/>
    <property type="evidence" value="ECO:0007669"/>
    <property type="project" value="TreeGrafter"/>
</dbReference>
<accession>A0A1E5V9L7</accession>
<proteinExistence type="predicted"/>
<evidence type="ECO:0000256" key="4">
    <source>
        <dbReference type="ARBA" id="ARBA00023242"/>
    </source>
</evidence>
<feature type="coiled-coil region" evidence="5">
    <location>
        <begin position="22"/>
        <end position="76"/>
    </location>
</feature>
<evidence type="ECO:0000256" key="1">
    <source>
        <dbReference type="ARBA" id="ARBA00023015"/>
    </source>
</evidence>
<comment type="caution">
    <text evidence="6">The sequence shown here is derived from an EMBL/GenBank/DDBJ whole genome shotgun (WGS) entry which is preliminary data.</text>
</comment>
<evidence type="ECO:0008006" key="8">
    <source>
        <dbReference type="Google" id="ProtNLM"/>
    </source>
</evidence>
<sequence length="100" mass="11022">LLGEISNRESAQCSRARKQRCLDELRGSAAVLERRRRELTARQAAHGRLALVRLANAGLRAEVAALSRRLAAARRALALGRLYHAALMNHRPCSIGDGER</sequence>
<keyword evidence="4" id="KW-0539">Nucleus</keyword>
<reference evidence="6 7" key="1">
    <citation type="submission" date="2016-09" db="EMBL/GenBank/DDBJ databases">
        <title>The draft genome of Dichanthelium oligosanthes: A C3 panicoid grass species.</title>
        <authorList>
            <person name="Studer A.J."/>
            <person name="Schnable J.C."/>
            <person name="Brutnell T.P."/>
        </authorList>
    </citation>
    <scope>NUCLEOTIDE SEQUENCE [LARGE SCALE GENOMIC DNA]</scope>
    <source>
        <strain evidence="7">cv. Kellogg 1175</strain>
        <tissue evidence="6">Leaf</tissue>
    </source>
</reference>
<keyword evidence="5" id="KW-0175">Coiled coil</keyword>
<name>A0A1E5V9L7_9POAL</name>
<dbReference type="InterPro" id="IPR046347">
    <property type="entry name" value="bZIP_sf"/>
</dbReference>
<evidence type="ECO:0000313" key="6">
    <source>
        <dbReference type="EMBL" id="OEL21801.1"/>
    </source>
</evidence>
<dbReference type="PANTHER" id="PTHR45764">
    <property type="entry name" value="BZIP TRANSCRIPTION FACTOR 44"/>
    <property type="match status" value="1"/>
</dbReference>
<protein>
    <recommendedName>
        <fullName evidence="8">BZIP domain-containing protein</fullName>
    </recommendedName>
</protein>
<dbReference type="GO" id="GO:0003700">
    <property type="term" value="F:DNA-binding transcription factor activity"/>
    <property type="evidence" value="ECO:0007669"/>
    <property type="project" value="InterPro"/>
</dbReference>
<dbReference type="GO" id="GO:0005634">
    <property type="term" value="C:nucleus"/>
    <property type="evidence" value="ECO:0007669"/>
    <property type="project" value="TreeGrafter"/>
</dbReference>
<evidence type="ECO:0000256" key="3">
    <source>
        <dbReference type="ARBA" id="ARBA00023163"/>
    </source>
</evidence>
<keyword evidence="2" id="KW-0238">DNA-binding</keyword>
<dbReference type="PANTHER" id="PTHR45764:SF7">
    <property type="entry name" value="OS09G0474000 PROTEIN"/>
    <property type="match status" value="1"/>
</dbReference>
<evidence type="ECO:0000256" key="5">
    <source>
        <dbReference type="SAM" id="Coils"/>
    </source>
</evidence>
<dbReference type="EMBL" id="LWDX02047099">
    <property type="protein sequence ID" value="OEL21801.1"/>
    <property type="molecule type" value="Genomic_DNA"/>
</dbReference>
<evidence type="ECO:0000313" key="7">
    <source>
        <dbReference type="Proteomes" id="UP000095767"/>
    </source>
</evidence>
<dbReference type="Proteomes" id="UP000095767">
    <property type="component" value="Unassembled WGS sequence"/>
</dbReference>
<gene>
    <name evidence="6" type="ORF">BAE44_0017180</name>
</gene>
<dbReference type="GO" id="GO:0045893">
    <property type="term" value="P:positive regulation of DNA-templated transcription"/>
    <property type="evidence" value="ECO:0007669"/>
    <property type="project" value="TreeGrafter"/>
</dbReference>